<dbReference type="AlphaFoldDB" id="A0ABD1ELH8"/>
<feature type="domain" description="MADF" evidence="2">
    <location>
        <begin position="16"/>
        <end position="119"/>
    </location>
</feature>
<keyword evidence="1" id="KW-0539">Nucleus</keyword>
<sequence>MYKKSESNLLCRNTEKLISEIKKRPGLYNKKVKEYSDKDVRERLWNEVCRAIIPDWFELSDGEQDRTVIDVQRRWKNVRDCFMKEIRYQKSFKDGNTKKKKRRKYLFYDHLSFLLPTLLPSSCEHWVIDEDQATSSQDHLDKSNHQIKIQSVFHVPDKEVEANKNISSKPLTDTTNIEIDEDGYFLLSLLPTLQKLSHDQKMYVKIEFLQILRNTTNIEALSSSKQDFKDEMYFESE</sequence>
<dbReference type="EMBL" id="JBDJPC010000006">
    <property type="protein sequence ID" value="KAL1497328.1"/>
    <property type="molecule type" value="Genomic_DNA"/>
</dbReference>
<comment type="subcellular location">
    <subcellularLocation>
        <location evidence="1">Nucleus</location>
    </subcellularLocation>
</comment>
<evidence type="ECO:0000259" key="2">
    <source>
        <dbReference type="PROSITE" id="PS51029"/>
    </source>
</evidence>
<dbReference type="SMART" id="SM00595">
    <property type="entry name" value="MADF"/>
    <property type="match status" value="1"/>
</dbReference>
<evidence type="ECO:0000313" key="5">
    <source>
        <dbReference type="Proteomes" id="UP001566132"/>
    </source>
</evidence>
<proteinExistence type="predicted"/>
<evidence type="ECO:0000256" key="1">
    <source>
        <dbReference type="PROSITE-ProRule" id="PRU00371"/>
    </source>
</evidence>
<dbReference type="Proteomes" id="UP001566132">
    <property type="component" value="Unassembled WGS sequence"/>
</dbReference>
<name>A0ABD1ELH8_HYPHA</name>
<protein>
    <recommendedName>
        <fullName evidence="6">MADF domain-containing protein</fullName>
    </recommendedName>
</protein>
<dbReference type="PANTHER" id="PTHR12243:SF67">
    <property type="entry name" value="COREPRESSOR OF PANGOLIN, ISOFORM A-RELATED"/>
    <property type="match status" value="1"/>
</dbReference>
<dbReference type="PROSITE" id="PS51029">
    <property type="entry name" value="MADF"/>
    <property type="match status" value="1"/>
</dbReference>
<reference evidence="4 5" key="1">
    <citation type="submission" date="2024-05" db="EMBL/GenBank/DDBJ databases">
        <title>Genetic variation in Jamaican populations of the coffee berry borer (Hypothenemus hampei).</title>
        <authorList>
            <person name="Errbii M."/>
            <person name="Myrie A."/>
        </authorList>
    </citation>
    <scope>NUCLEOTIDE SEQUENCE [LARGE SCALE GENOMIC DNA]</scope>
    <source>
        <strain evidence="4">JA-Hopewell-2020-01-JO</strain>
        <tissue evidence="4">Whole body</tissue>
    </source>
</reference>
<dbReference type="PROSITE" id="PS51031">
    <property type="entry name" value="BESS"/>
    <property type="match status" value="1"/>
</dbReference>
<dbReference type="Pfam" id="PF10545">
    <property type="entry name" value="MADF_DNA_bdg"/>
    <property type="match status" value="1"/>
</dbReference>
<dbReference type="InterPro" id="IPR004210">
    <property type="entry name" value="BESS_motif"/>
</dbReference>
<dbReference type="InterPro" id="IPR006578">
    <property type="entry name" value="MADF-dom"/>
</dbReference>
<dbReference type="GO" id="GO:0005634">
    <property type="term" value="C:nucleus"/>
    <property type="evidence" value="ECO:0007669"/>
    <property type="project" value="UniProtKB-SubCell"/>
</dbReference>
<keyword evidence="5" id="KW-1185">Reference proteome</keyword>
<gene>
    <name evidence="4" type="ORF">ABEB36_008310</name>
</gene>
<dbReference type="Pfam" id="PF02944">
    <property type="entry name" value="BESS"/>
    <property type="match status" value="1"/>
</dbReference>
<evidence type="ECO:0008006" key="6">
    <source>
        <dbReference type="Google" id="ProtNLM"/>
    </source>
</evidence>
<evidence type="ECO:0000259" key="3">
    <source>
        <dbReference type="PROSITE" id="PS51031"/>
    </source>
</evidence>
<organism evidence="4 5">
    <name type="scientific">Hypothenemus hampei</name>
    <name type="common">Coffee berry borer</name>
    <dbReference type="NCBI Taxonomy" id="57062"/>
    <lineage>
        <taxon>Eukaryota</taxon>
        <taxon>Metazoa</taxon>
        <taxon>Ecdysozoa</taxon>
        <taxon>Arthropoda</taxon>
        <taxon>Hexapoda</taxon>
        <taxon>Insecta</taxon>
        <taxon>Pterygota</taxon>
        <taxon>Neoptera</taxon>
        <taxon>Endopterygota</taxon>
        <taxon>Coleoptera</taxon>
        <taxon>Polyphaga</taxon>
        <taxon>Cucujiformia</taxon>
        <taxon>Curculionidae</taxon>
        <taxon>Scolytinae</taxon>
        <taxon>Hypothenemus</taxon>
    </lineage>
</organism>
<feature type="domain" description="BESS" evidence="3">
    <location>
        <begin position="179"/>
        <end position="218"/>
    </location>
</feature>
<dbReference type="PANTHER" id="PTHR12243">
    <property type="entry name" value="MADF DOMAIN TRANSCRIPTION FACTOR"/>
    <property type="match status" value="1"/>
</dbReference>
<evidence type="ECO:0000313" key="4">
    <source>
        <dbReference type="EMBL" id="KAL1497328.1"/>
    </source>
</evidence>
<dbReference type="InterPro" id="IPR039353">
    <property type="entry name" value="TF_Adf1"/>
</dbReference>
<accession>A0ABD1ELH8</accession>
<comment type="caution">
    <text evidence="4">The sequence shown here is derived from an EMBL/GenBank/DDBJ whole genome shotgun (WGS) entry which is preliminary data.</text>
</comment>